<dbReference type="OrthoDB" id="3230509at2759"/>
<reference evidence="6" key="1">
    <citation type="journal article" date="2014" name="Genome Announc.">
        <title>Draft genome sequence of the plant-pathogenic soil fungus Rhizoctonia solani anastomosis group 3 strain Rhs1AP.</title>
        <authorList>
            <person name="Cubeta M.A."/>
            <person name="Thomas E."/>
            <person name="Dean R.A."/>
            <person name="Jabaji S."/>
            <person name="Neate S.M."/>
            <person name="Tavantzis S."/>
            <person name="Toda T."/>
            <person name="Vilgalys R."/>
            <person name="Bharathan N."/>
            <person name="Fedorova-Abrams N."/>
            <person name="Pakala S.B."/>
            <person name="Pakala S.M."/>
            <person name="Zafar N."/>
            <person name="Joardar V."/>
            <person name="Losada L."/>
            <person name="Nierman W.C."/>
        </authorList>
    </citation>
    <scope>NUCLEOTIDE SEQUENCE [LARGE SCALE GENOMIC DNA]</scope>
    <source>
        <strain evidence="6">AG-3</strain>
    </source>
</reference>
<proteinExistence type="predicted"/>
<feature type="domain" description="CCHC-type" evidence="4">
    <location>
        <begin position="487"/>
        <end position="502"/>
    </location>
</feature>
<dbReference type="SUPFAM" id="SSF57756">
    <property type="entry name" value="Retrovirus zinc finger-like domains"/>
    <property type="match status" value="1"/>
</dbReference>
<evidence type="ECO:0000313" key="5">
    <source>
        <dbReference type="EMBL" id="EUC61180.1"/>
    </source>
</evidence>
<dbReference type="Pfam" id="PF03732">
    <property type="entry name" value="Retrotrans_gag"/>
    <property type="match status" value="1"/>
</dbReference>
<dbReference type="EMBL" id="JATN01000319">
    <property type="protein sequence ID" value="EUC61180.1"/>
    <property type="molecule type" value="Genomic_DNA"/>
</dbReference>
<keyword evidence="2" id="KW-0479">Metal-binding</keyword>
<dbReference type="Proteomes" id="UP000030108">
    <property type="component" value="Unassembled WGS sequence"/>
</dbReference>
<dbReference type="InterPro" id="IPR036875">
    <property type="entry name" value="Znf_CCHC_sf"/>
</dbReference>
<feature type="non-terminal residue" evidence="5">
    <location>
        <position position="529"/>
    </location>
</feature>
<comment type="caution">
    <text evidence="5">The sequence shown here is derived from an EMBL/GenBank/DDBJ whole genome shotgun (WGS) entry which is preliminary data.</text>
</comment>
<evidence type="ECO:0000256" key="3">
    <source>
        <dbReference type="SAM" id="MobiDB-lite"/>
    </source>
</evidence>
<dbReference type="InterPro" id="IPR005162">
    <property type="entry name" value="Retrotrans_gag_dom"/>
</dbReference>
<evidence type="ECO:0000313" key="6">
    <source>
        <dbReference type="Proteomes" id="UP000030108"/>
    </source>
</evidence>
<feature type="region of interest" description="Disordered" evidence="3">
    <location>
        <begin position="372"/>
        <end position="400"/>
    </location>
</feature>
<dbReference type="GO" id="GO:0008270">
    <property type="term" value="F:zinc ion binding"/>
    <property type="evidence" value="ECO:0007669"/>
    <property type="project" value="UniProtKB-KW"/>
</dbReference>
<evidence type="ECO:0000256" key="1">
    <source>
        <dbReference type="ARBA" id="ARBA00022664"/>
    </source>
</evidence>
<dbReference type="AlphaFoldDB" id="X8JAZ4"/>
<organism evidence="5 6">
    <name type="scientific">Rhizoctonia solani AG-3 Rhs1AP</name>
    <dbReference type="NCBI Taxonomy" id="1086054"/>
    <lineage>
        <taxon>Eukaryota</taxon>
        <taxon>Fungi</taxon>
        <taxon>Dikarya</taxon>
        <taxon>Basidiomycota</taxon>
        <taxon>Agaricomycotina</taxon>
        <taxon>Agaricomycetes</taxon>
        <taxon>Cantharellales</taxon>
        <taxon>Ceratobasidiaceae</taxon>
        <taxon>Rhizoctonia</taxon>
    </lineage>
</organism>
<accession>X8JAZ4</accession>
<feature type="region of interest" description="Disordered" evidence="3">
    <location>
        <begin position="1"/>
        <end position="54"/>
    </location>
</feature>
<feature type="compositionally biased region" description="Low complexity" evidence="3">
    <location>
        <begin position="373"/>
        <end position="399"/>
    </location>
</feature>
<gene>
    <name evidence="5" type="ORF">RSOL_386200</name>
</gene>
<evidence type="ECO:0000259" key="4">
    <source>
        <dbReference type="PROSITE" id="PS50158"/>
    </source>
</evidence>
<dbReference type="InterPro" id="IPR001878">
    <property type="entry name" value="Znf_CCHC"/>
</dbReference>
<dbReference type="InterPro" id="IPR032567">
    <property type="entry name" value="RTL1-rel"/>
</dbReference>
<keyword evidence="1" id="KW-0507">mRNA processing</keyword>
<keyword evidence="2" id="KW-0863">Zinc-finger</keyword>
<keyword evidence="2" id="KW-0862">Zinc</keyword>
<evidence type="ECO:0000256" key="2">
    <source>
        <dbReference type="PROSITE-ProRule" id="PRU00047"/>
    </source>
</evidence>
<name>X8JAZ4_9AGAM</name>
<dbReference type="GO" id="GO:0006397">
    <property type="term" value="P:mRNA processing"/>
    <property type="evidence" value="ECO:0007669"/>
    <property type="project" value="UniProtKB-KW"/>
</dbReference>
<dbReference type="GO" id="GO:0003676">
    <property type="term" value="F:nucleic acid binding"/>
    <property type="evidence" value="ECO:0007669"/>
    <property type="project" value="InterPro"/>
</dbReference>
<dbReference type="PANTHER" id="PTHR15503">
    <property type="entry name" value="LDOC1 RELATED"/>
    <property type="match status" value="1"/>
</dbReference>
<sequence length="529" mass="58531">MQRPSSAGSSAWGGDLGDLGDSTIQGGPSFSLHPPPAALHTSRPTSPAGEFDPSYLGHTDRDVLNQLYLAIALLRGEIQEVKNVSETKFRELGVDLYNVQEQANALETIVDTIPGATVLDQQRRRTFMRVPPIPNSVSTTQAPPQSSGITFSTVPQATAPLAPVAPQPVVPPPPVVAAPPVIVAPAPRLPQGIKLAKPPMYNGKDKEKLEEFEMKCTMYLDSLAPGMDEKLKINFVTGYLEDEAQRWLTSWLLQEGRNPGSVQFLNSWPLFWAELNHRFGEHNKEEKYRIALNKLRQTRDVQNYLYEFQRLAQPLNYSNNELRDRFYDGLRSEIHQMMMTTRFKPREHTRDEVFNEALRIWEDLEAYKALHGSSTGNTTTTKTTTTTSAAPSGKTTTTTERVRFNAGDAVYRLKDGKAQKGVIQSIGQVGKWTTPVVKWNNVDKPENARFNDLKKDNHPVTTTVVKSTAKGPGPMELDGKGMSGITCYRCRGKGHTADVCPSKGISGHEAQIMEVESEEESGKGEAETA</sequence>
<dbReference type="PROSITE" id="PS50158">
    <property type="entry name" value="ZF_CCHC"/>
    <property type="match status" value="1"/>
</dbReference>
<dbReference type="PANTHER" id="PTHR15503:SF22">
    <property type="entry name" value="TRANSPOSON TY3-I GAG POLYPROTEIN"/>
    <property type="match status" value="1"/>
</dbReference>
<protein>
    <submittedName>
        <fullName evidence="5">Retrotransposon gag protein</fullName>
    </submittedName>
</protein>